<accession>A0ACB9GMP7</accession>
<dbReference type="EMBL" id="CM042031">
    <property type="protein sequence ID" value="KAI3784338.1"/>
    <property type="molecule type" value="Genomic_DNA"/>
</dbReference>
<gene>
    <name evidence="1" type="ORF">L1987_43436</name>
</gene>
<protein>
    <submittedName>
        <fullName evidence="1">Uncharacterized protein</fullName>
    </submittedName>
</protein>
<evidence type="ECO:0000313" key="2">
    <source>
        <dbReference type="Proteomes" id="UP001056120"/>
    </source>
</evidence>
<name>A0ACB9GMP7_9ASTR</name>
<evidence type="ECO:0000313" key="1">
    <source>
        <dbReference type="EMBL" id="KAI3784338.1"/>
    </source>
</evidence>
<proteinExistence type="predicted"/>
<sequence>MAATSSPREQNVYMAKLALQAERYEEMVQFMEKVVAATEELSIEERYLLSIAYKNVTGARRDSLRNISSIKQKVKRRGNKGRMSTIRAYRLKIKSELWSICDSIVKLLDSKLIGSASGSDSKVFYMKMKGDYYRYSAEFKSGSERKEAADNALSAYKAAQDVANQDLTPAHPNRLGLALDFSVFYYEIQNSPYLACSLAKQAFDEAMADLDTMDESSYKDSTHIMQLIRDNLILWTSETQDDSAEEIEEAPKGDDE</sequence>
<keyword evidence="2" id="KW-1185">Reference proteome</keyword>
<dbReference type="Proteomes" id="UP001056120">
    <property type="component" value="Linkage Group LG14"/>
</dbReference>
<reference evidence="2" key="1">
    <citation type="journal article" date="2022" name="Mol. Ecol. Resour.">
        <title>The genomes of chicory, endive, great burdock and yacon provide insights into Asteraceae palaeo-polyploidization history and plant inulin production.</title>
        <authorList>
            <person name="Fan W."/>
            <person name="Wang S."/>
            <person name="Wang H."/>
            <person name="Wang A."/>
            <person name="Jiang F."/>
            <person name="Liu H."/>
            <person name="Zhao H."/>
            <person name="Xu D."/>
            <person name="Zhang Y."/>
        </authorList>
    </citation>
    <scope>NUCLEOTIDE SEQUENCE [LARGE SCALE GENOMIC DNA]</scope>
    <source>
        <strain evidence="2">cv. Yunnan</strain>
    </source>
</reference>
<reference evidence="1 2" key="2">
    <citation type="journal article" date="2022" name="Mol. Ecol. Resour.">
        <title>The genomes of chicory, endive, great burdock and yacon provide insights into Asteraceae paleo-polyploidization history and plant inulin production.</title>
        <authorList>
            <person name="Fan W."/>
            <person name="Wang S."/>
            <person name="Wang H."/>
            <person name="Wang A."/>
            <person name="Jiang F."/>
            <person name="Liu H."/>
            <person name="Zhao H."/>
            <person name="Xu D."/>
            <person name="Zhang Y."/>
        </authorList>
    </citation>
    <scope>NUCLEOTIDE SEQUENCE [LARGE SCALE GENOMIC DNA]</scope>
    <source>
        <strain evidence="2">cv. Yunnan</strain>
        <tissue evidence="1">Leaves</tissue>
    </source>
</reference>
<organism evidence="1 2">
    <name type="scientific">Smallanthus sonchifolius</name>
    <dbReference type="NCBI Taxonomy" id="185202"/>
    <lineage>
        <taxon>Eukaryota</taxon>
        <taxon>Viridiplantae</taxon>
        <taxon>Streptophyta</taxon>
        <taxon>Embryophyta</taxon>
        <taxon>Tracheophyta</taxon>
        <taxon>Spermatophyta</taxon>
        <taxon>Magnoliopsida</taxon>
        <taxon>eudicotyledons</taxon>
        <taxon>Gunneridae</taxon>
        <taxon>Pentapetalae</taxon>
        <taxon>asterids</taxon>
        <taxon>campanulids</taxon>
        <taxon>Asterales</taxon>
        <taxon>Asteraceae</taxon>
        <taxon>Asteroideae</taxon>
        <taxon>Heliantheae alliance</taxon>
        <taxon>Millerieae</taxon>
        <taxon>Smallanthus</taxon>
    </lineage>
</organism>
<comment type="caution">
    <text evidence="1">The sequence shown here is derived from an EMBL/GenBank/DDBJ whole genome shotgun (WGS) entry which is preliminary data.</text>
</comment>